<reference evidence="5 6" key="1">
    <citation type="journal article" date="2016" name="Nat. Commun.">
        <title>Thousands of microbial genomes shed light on interconnected biogeochemical processes in an aquifer system.</title>
        <authorList>
            <person name="Anantharaman K."/>
            <person name="Brown C.T."/>
            <person name="Hug L.A."/>
            <person name="Sharon I."/>
            <person name="Castelle C.J."/>
            <person name="Probst A.J."/>
            <person name="Thomas B.C."/>
            <person name="Singh A."/>
            <person name="Wilkins M.J."/>
            <person name="Karaoz U."/>
            <person name="Brodie E.L."/>
            <person name="Williams K.H."/>
            <person name="Hubbard S.S."/>
            <person name="Banfield J.F."/>
        </authorList>
    </citation>
    <scope>NUCLEOTIDE SEQUENCE [LARGE SCALE GENOMIC DNA]</scope>
</reference>
<dbReference type="PROSITE" id="PS51462">
    <property type="entry name" value="NUDIX"/>
    <property type="match status" value="1"/>
</dbReference>
<dbReference type="InterPro" id="IPR000086">
    <property type="entry name" value="NUDIX_hydrolase_dom"/>
</dbReference>
<accession>A0A1F6FHU2</accession>
<organism evidence="5 6">
    <name type="scientific">Candidatus Kaiserbacteria bacterium RIFCSPLOWO2_12_FULL_45_26</name>
    <dbReference type="NCBI Taxonomy" id="1798525"/>
    <lineage>
        <taxon>Bacteria</taxon>
        <taxon>Candidatus Kaiseribacteriota</taxon>
    </lineage>
</organism>
<dbReference type="PANTHER" id="PTHR43046:SF12">
    <property type="entry name" value="GDP-MANNOSE MANNOSYL HYDROLASE"/>
    <property type="match status" value="1"/>
</dbReference>
<dbReference type="SUPFAM" id="SSF55811">
    <property type="entry name" value="Nudix"/>
    <property type="match status" value="1"/>
</dbReference>
<dbReference type="InterPro" id="IPR020476">
    <property type="entry name" value="Nudix_hydrolase"/>
</dbReference>
<dbReference type="InterPro" id="IPR015797">
    <property type="entry name" value="NUDIX_hydrolase-like_dom_sf"/>
</dbReference>
<comment type="cofactor">
    <cofactor evidence="1">
        <name>Mg(2+)</name>
        <dbReference type="ChEBI" id="CHEBI:18420"/>
    </cofactor>
</comment>
<evidence type="ECO:0000256" key="3">
    <source>
        <dbReference type="ARBA" id="ARBA00022842"/>
    </source>
</evidence>
<dbReference type="Gene3D" id="3.90.79.10">
    <property type="entry name" value="Nucleoside Triphosphate Pyrophosphohydrolase"/>
    <property type="match status" value="1"/>
</dbReference>
<evidence type="ECO:0000313" key="6">
    <source>
        <dbReference type="Proteomes" id="UP000177325"/>
    </source>
</evidence>
<dbReference type="Proteomes" id="UP000177325">
    <property type="component" value="Unassembled WGS sequence"/>
</dbReference>
<feature type="domain" description="Nudix hydrolase" evidence="4">
    <location>
        <begin position="16"/>
        <end position="145"/>
    </location>
</feature>
<sequence length="145" mass="15953">MNHIPLPTYKKIHALMPIPCVDVVIVHDGAVLLGLRLNKPAEGVYWFPGGRVQKGETLAAAAKRKAEEETGLTVKIVRQLGTEETMFPDGPFDGPTHTINVVFLATCKNPTNLKADSQNSDLKWFTKLPKNSPGYVKKFTKLALT</sequence>
<comment type="caution">
    <text evidence="5">The sequence shown here is derived from an EMBL/GenBank/DDBJ whole genome shotgun (WGS) entry which is preliminary data.</text>
</comment>
<dbReference type="EMBL" id="MFMM01000001">
    <property type="protein sequence ID" value="OGG85430.1"/>
    <property type="molecule type" value="Genomic_DNA"/>
</dbReference>
<dbReference type="STRING" id="1798525.A3G90_04760"/>
<dbReference type="PRINTS" id="PR00502">
    <property type="entry name" value="NUDIXFAMILY"/>
</dbReference>
<dbReference type="AlphaFoldDB" id="A0A1F6FHU2"/>
<evidence type="ECO:0000256" key="1">
    <source>
        <dbReference type="ARBA" id="ARBA00001946"/>
    </source>
</evidence>
<evidence type="ECO:0000256" key="2">
    <source>
        <dbReference type="ARBA" id="ARBA00022801"/>
    </source>
</evidence>
<proteinExistence type="predicted"/>
<dbReference type="GO" id="GO:0016787">
    <property type="term" value="F:hydrolase activity"/>
    <property type="evidence" value="ECO:0007669"/>
    <property type="project" value="UniProtKB-KW"/>
</dbReference>
<protein>
    <recommendedName>
        <fullName evidence="4">Nudix hydrolase domain-containing protein</fullName>
    </recommendedName>
</protein>
<name>A0A1F6FHU2_9BACT</name>
<dbReference type="Pfam" id="PF00293">
    <property type="entry name" value="NUDIX"/>
    <property type="match status" value="1"/>
</dbReference>
<evidence type="ECO:0000259" key="4">
    <source>
        <dbReference type="PROSITE" id="PS51462"/>
    </source>
</evidence>
<gene>
    <name evidence="5" type="ORF">A3G90_04760</name>
</gene>
<evidence type="ECO:0000313" key="5">
    <source>
        <dbReference type="EMBL" id="OGG85430.1"/>
    </source>
</evidence>
<keyword evidence="3" id="KW-0460">Magnesium</keyword>
<dbReference type="PANTHER" id="PTHR43046">
    <property type="entry name" value="GDP-MANNOSE MANNOSYL HYDROLASE"/>
    <property type="match status" value="1"/>
</dbReference>
<keyword evidence="2" id="KW-0378">Hydrolase</keyword>